<dbReference type="EMBL" id="PNGI01000030">
    <property type="protein sequence ID" value="PMC07739.1"/>
    <property type="molecule type" value="Genomic_DNA"/>
</dbReference>
<reference evidence="1 2" key="1">
    <citation type="submission" date="2017-09" db="EMBL/GenBank/DDBJ databases">
        <title>Bacterial strain isolated from the female urinary microbiota.</title>
        <authorList>
            <person name="Thomas-White K."/>
            <person name="Kumar N."/>
            <person name="Forster S."/>
            <person name="Putonti C."/>
            <person name="Lawley T."/>
            <person name="Wolfe A.J."/>
        </authorList>
    </citation>
    <scope>NUCLEOTIDE SEQUENCE [LARGE SCALE GENOMIC DNA]</scope>
    <source>
        <strain evidence="1 2">UMB0818</strain>
    </source>
</reference>
<name>A0A2N6Q3E6_9BACT</name>
<proteinExistence type="predicted"/>
<dbReference type="Proteomes" id="UP000235661">
    <property type="component" value="Unassembled WGS sequence"/>
</dbReference>
<evidence type="ECO:0000313" key="1">
    <source>
        <dbReference type="EMBL" id="PMC07739.1"/>
    </source>
</evidence>
<dbReference type="AlphaFoldDB" id="A0A2N6Q3E6"/>
<organism evidence="1 2">
    <name type="scientific">Hoylesella timonensis</name>
    <dbReference type="NCBI Taxonomy" id="386414"/>
    <lineage>
        <taxon>Bacteria</taxon>
        <taxon>Pseudomonadati</taxon>
        <taxon>Bacteroidota</taxon>
        <taxon>Bacteroidia</taxon>
        <taxon>Bacteroidales</taxon>
        <taxon>Prevotellaceae</taxon>
        <taxon>Hoylesella</taxon>
    </lineage>
</organism>
<comment type="caution">
    <text evidence="1">The sequence shown here is derived from an EMBL/GenBank/DDBJ whole genome shotgun (WGS) entry which is preliminary data.</text>
</comment>
<evidence type="ECO:0000313" key="2">
    <source>
        <dbReference type="Proteomes" id="UP000235661"/>
    </source>
</evidence>
<sequence length="59" mass="6765">MLIFCRFLVKDCLLVIPFLYGIGDVENKNKSRISMVLGCGFCENILPKKAFAFDDELYL</sequence>
<protein>
    <submittedName>
        <fullName evidence="1">Uncharacterized protein</fullName>
    </submittedName>
</protein>
<accession>A0A2N6Q3E6</accession>
<gene>
    <name evidence="1" type="ORF">CJ232_10405</name>
</gene>